<reference evidence="6 7" key="1">
    <citation type="submission" date="2019-03" db="EMBL/GenBank/DDBJ databases">
        <title>Comparative genomic analyses of the sweetpotato soil rot pathogen, Streptomyces ipomoeae.</title>
        <authorList>
            <person name="Ruschel Soares N."/>
            <person name="Badger J.H."/>
            <person name="Huguet-Tapia J.C."/>
            <person name="Clark C.A."/>
            <person name="Pettis G.S."/>
        </authorList>
    </citation>
    <scope>NUCLEOTIDE SEQUENCE [LARGE SCALE GENOMIC DNA]</scope>
    <source>
        <strain evidence="6 7">88-35</strain>
    </source>
</reference>
<dbReference type="PANTHER" id="PTHR46233">
    <property type="entry name" value="HYDROXYACYLGLUTATHIONE HYDROLASE GLOC"/>
    <property type="match status" value="1"/>
</dbReference>
<evidence type="ECO:0000313" key="6">
    <source>
        <dbReference type="EMBL" id="TQE20022.1"/>
    </source>
</evidence>
<keyword evidence="3" id="KW-0378">Hydrolase</keyword>
<feature type="domain" description="Metallo-beta-lactamase" evidence="5">
    <location>
        <begin position="109"/>
        <end position="284"/>
    </location>
</feature>
<evidence type="ECO:0000256" key="1">
    <source>
        <dbReference type="ARBA" id="ARBA00001947"/>
    </source>
</evidence>
<dbReference type="Gene3D" id="3.60.15.10">
    <property type="entry name" value="Ribonuclease Z/Hydroxyacylglutathione hydrolase-like"/>
    <property type="match status" value="1"/>
</dbReference>
<dbReference type="InterPro" id="IPR051453">
    <property type="entry name" value="MBL_Glyoxalase_II"/>
</dbReference>
<gene>
    <name evidence="6" type="ORF">Sipo8835_38840</name>
</gene>
<name>A0AAE8VWY6_9ACTN</name>
<sequence length="357" mass="37686">MNELNAEPTRPTLTGGHRRSALTRRRFWQLGAAAAVTAGAASLLAERADGAPAADTAQEYFDRAAELAGDSPVLKSIVSALTAGYTPPRPNAPAPLKIFDNVAVLSVGWVSATAILTSDGIVLIDALNNPDEAEQYIVPGLRDLGADPAAIKYVVVTHAHGDHFGGAQYLADQYGARVMMAPADWDLLATSKPANAPTRDLDITNGQKLVLGDTTVTLHHTPGHTPGSVSPVFPVRWRGGEHTAMLWGGTNPPTATASKETYLSSILSFASRMKRAGVDVELSDHGFADYGLERMEELRSAPEGSENPFIVGTDGAQRFMKVMENMLRGRIALDRETATATSVAMAATTAHTAGCGC</sequence>
<dbReference type="GO" id="GO:0046872">
    <property type="term" value="F:metal ion binding"/>
    <property type="evidence" value="ECO:0007669"/>
    <property type="project" value="UniProtKB-KW"/>
</dbReference>
<dbReference type="SUPFAM" id="SSF56281">
    <property type="entry name" value="Metallo-hydrolase/oxidoreductase"/>
    <property type="match status" value="1"/>
</dbReference>
<evidence type="ECO:0000256" key="2">
    <source>
        <dbReference type="ARBA" id="ARBA00022723"/>
    </source>
</evidence>
<dbReference type="AlphaFoldDB" id="A0AAE8VWY6"/>
<dbReference type="InterPro" id="IPR001279">
    <property type="entry name" value="Metallo-B-lactamas"/>
</dbReference>
<organism evidence="6 7">
    <name type="scientific">Streptomyces ipomoeae</name>
    <dbReference type="NCBI Taxonomy" id="103232"/>
    <lineage>
        <taxon>Bacteria</taxon>
        <taxon>Bacillati</taxon>
        <taxon>Actinomycetota</taxon>
        <taxon>Actinomycetes</taxon>
        <taxon>Kitasatosporales</taxon>
        <taxon>Streptomycetaceae</taxon>
        <taxon>Streptomyces</taxon>
    </lineage>
</organism>
<dbReference type="RefSeq" id="WP_009296024.1">
    <property type="nucleotide sequence ID" value="NZ_JARAVC010000231.1"/>
</dbReference>
<accession>A0AAE8VWY6</accession>
<dbReference type="SMART" id="SM00849">
    <property type="entry name" value="Lactamase_B"/>
    <property type="match status" value="1"/>
</dbReference>
<dbReference type="Proteomes" id="UP000318720">
    <property type="component" value="Unassembled WGS sequence"/>
</dbReference>
<evidence type="ECO:0000313" key="7">
    <source>
        <dbReference type="Proteomes" id="UP000318720"/>
    </source>
</evidence>
<dbReference type="InterPro" id="IPR036866">
    <property type="entry name" value="RibonucZ/Hydroxyglut_hydro"/>
</dbReference>
<protein>
    <submittedName>
        <fullName evidence="6">MBL fold metallo-hydrolase</fullName>
    </submittedName>
</protein>
<dbReference type="GO" id="GO:0016787">
    <property type="term" value="F:hydrolase activity"/>
    <property type="evidence" value="ECO:0007669"/>
    <property type="project" value="UniProtKB-KW"/>
</dbReference>
<comment type="cofactor">
    <cofactor evidence="1">
        <name>Zn(2+)</name>
        <dbReference type="ChEBI" id="CHEBI:29105"/>
    </cofactor>
</comment>
<dbReference type="InterPro" id="IPR006311">
    <property type="entry name" value="TAT_signal"/>
</dbReference>
<keyword evidence="4" id="KW-0862">Zinc</keyword>
<evidence type="ECO:0000259" key="5">
    <source>
        <dbReference type="SMART" id="SM00849"/>
    </source>
</evidence>
<dbReference type="PROSITE" id="PS51318">
    <property type="entry name" value="TAT"/>
    <property type="match status" value="1"/>
</dbReference>
<dbReference type="CDD" id="cd16280">
    <property type="entry name" value="metallo-hydrolase-like_MBL-fold"/>
    <property type="match status" value="1"/>
</dbReference>
<evidence type="ECO:0000256" key="4">
    <source>
        <dbReference type="ARBA" id="ARBA00022833"/>
    </source>
</evidence>
<keyword evidence="2" id="KW-0479">Metal-binding</keyword>
<dbReference type="PANTHER" id="PTHR46233:SF3">
    <property type="entry name" value="HYDROXYACYLGLUTATHIONE HYDROLASE GLOC"/>
    <property type="match status" value="1"/>
</dbReference>
<proteinExistence type="predicted"/>
<dbReference type="EMBL" id="SPAZ01000310">
    <property type="protein sequence ID" value="TQE20022.1"/>
    <property type="molecule type" value="Genomic_DNA"/>
</dbReference>
<evidence type="ECO:0000256" key="3">
    <source>
        <dbReference type="ARBA" id="ARBA00022801"/>
    </source>
</evidence>
<dbReference type="Pfam" id="PF00753">
    <property type="entry name" value="Lactamase_B"/>
    <property type="match status" value="1"/>
</dbReference>
<comment type="caution">
    <text evidence="6">The sequence shown here is derived from an EMBL/GenBank/DDBJ whole genome shotgun (WGS) entry which is preliminary data.</text>
</comment>